<proteinExistence type="evidence at transcript level"/>
<name>A0A0C9SDY4_AMBAM</name>
<feature type="domain" description="BPTI/Kunitz inhibitor" evidence="2">
    <location>
        <begin position="88"/>
        <end position="157"/>
    </location>
</feature>
<dbReference type="GO" id="GO:0004867">
    <property type="term" value="F:serine-type endopeptidase inhibitor activity"/>
    <property type="evidence" value="ECO:0007669"/>
    <property type="project" value="InterPro"/>
</dbReference>
<evidence type="ECO:0000259" key="2">
    <source>
        <dbReference type="PROSITE" id="PS50279"/>
    </source>
</evidence>
<dbReference type="SUPFAM" id="SSF57362">
    <property type="entry name" value="BPTI-like"/>
    <property type="match status" value="1"/>
</dbReference>
<evidence type="ECO:0000256" key="1">
    <source>
        <dbReference type="SAM" id="SignalP"/>
    </source>
</evidence>
<organism evidence="3">
    <name type="scientific">Amblyomma americanum</name>
    <name type="common">Lone star tick</name>
    <dbReference type="NCBI Taxonomy" id="6943"/>
    <lineage>
        <taxon>Eukaryota</taxon>
        <taxon>Metazoa</taxon>
        <taxon>Ecdysozoa</taxon>
        <taxon>Arthropoda</taxon>
        <taxon>Chelicerata</taxon>
        <taxon>Arachnida</taxon>
        <taxon>Acari</taxon>
        <taxon>Parasitiformes</taxon>
        <taxon>Ixodida</taxon>
        <taxon>Ixodoidea</taxon>
        <taxon>Ixodidae</taxon>
        <taxon>Amblyomminae</taxon>
        <taxon>Amblyomma</taxon>
    </lineage>
</organism>
<dbReference type="PROSITE" id="PS50279">
    <property type="entry name" value="BPTI_KUNITZ_2"/>
    <property type="match status" value="1"/>
</dbReference>
<protein>
    <submittedName>
        <fullName evidence="3">Putative kunitz-type peptidase inhibitor</fullName>
    </submittedName>
</protein>
<keyword evidence="1" id="KW-0732">Signal</keyword>
<dbReference type="InterPro" id="IPR036880">
    <property type="entry name" value="Kunitz_BPTI_sf"/>
</dbReference>
<evidence type="ECO:0000313" key="3">
    <source>
        <dbReference type="EMBL" id="JAG92347.1"/>
    </source>
</evidence>
<dbReference type="InterPro" id="IPR002223">
    <property type="entry name" value="Kunitz_BPTI"/>
</dbReference>
<feature type="chain" id="PRO_5002203431" evidence="1">
    <location>
        <begin position="36"/>
        <end position="173"/>
    </location>
</feature>
<dbReference type="EMBL" id="GBZX01000393">
    <property type="protein sequence ID" value="JAG92347.1"/>
    <property type="molecule type" value="mRNA"/>
</dbReference>
<sequence length="173" mass="19187">MVVCATMSILNTIAASYSLVALLLVVSQCDPGAVATSKDVRCGHGRPNLTQEEINGDVTFRFFNHNKSCVHFMVTATERRGFEKLHECVTKCETGQGADPKCAGPIMKKCQEGDEDCLEVYFYNATTKTCVQFESPFEGDFEISNTFMHQSTCEEYCMGFTEEDLAEVGKEKS</sequence>
<dbReference type="Gene3D" id="4.10.410.10">
    <property type="entry name" value="Pancreatic trypsin inhibitor Kunitz domain"/>
    <property type="match status" value="1"/>
</dbReference>
<dbReference type="Pfam" id="PF00014">
    <property type="entry name" value="Kunitz_BPTI"/>
    <property type="match status" value="1"/>
</dbReference>
<feature type="signal peptide" evidence="1">
    <location>
        <begin position="1"/>
        <end position="35"/>
    </location>
</feature>
<accession>A0A0C9SDY4</accession>
<dbReference type="AlphaFoldDB" id="A0A0C9SDY4"/>
<reference evidence="3" key="1">
    <citation type="journal article" date="2015" name="PLoS ONE">
        <title>An Insight into the Sialome of the Lone Star Tick, Amblyomma americanum, with a Glimpse on Its Time Dependent Gene Expression.</title>
        <authorList>
            <person name="Karim S."/>
            <person name="Ribeiro J.M."/>
        </authorList>
    </citation>
    <scope>NUCLEOTIDE SEQUENCE</scope>
    <source>
        <tissue evidence="3">Salivary gland</tissue>
    </source>
</reference>